<accession>A0AAE4K957</accession>
<dbReference type="EMBL" id="JAVRAA010000023">
    <property type="protein sequence ID" value="MDT0340527.1"/>
    <property type="molecule type" value="Genomic_DNA"/>
</dbReference>
<sequence>MASSEFSALEHRIRTLKTQFLPAPSATGSHTPEEEDNMRALRALTHAEIEAYLESICTLLVNDLKRELQGSRGLKSTVSTWAREAIRQCETTVASNNGIAEKYIRAMFGCLGIEDSDYDSISPVFLSRMTTYGADRGEVVHKSAMQAQHSLVSQREDRFIEELLGYLKTFDQLLLRRRLQGFL</sequence>
<evidence type="ECO:0008006" key="2">
    <source>
        <dbReference type="Google" id="ProtNLM"/>
    </source>
</evidence>
<dbReference type="AlphaFoldDB" id="A0AAE4K957"/>
<protein>
    <recommendedName>
        <fullName evidence="2">RiboL-PSP-HEPN domain-containing protein</fullName>
    </recommendedName>
</protein>
<comment type="caution">
    <text evidence="1">The sequence shown here is derived from an EMBL/GenBank/DDBJ whole genome shotgun (WGS) entry which is preliminary data.</text>
</comment>
<organism evidence="1">
    <name type="scientific">Herbaspirillum huttiense subsp. nephrolepidis</name>
    <dbReference type="NCBI Taxonomy" id="3075126"/>
    <lineage>
        <taxon>Bacteria</taxon>
        <taxon>Pseudomonadati</taxon>
        <taxon>Pseudomonadota</taxon>
        <taxon>Betaproteobacteria</taxon>
        <taxon>Burkholderiales</taxon>
        <taxon>Oxalobacteraceae</taxon>
        <taxon>Herbaspirillum</taxon>
    </lineage>
</organism>
<dbReference type="RefSeq" id="WP_310838949.1">
    <property type="nucleotide sequence ID" value="NZ_JAVLSM010000023.1"/>
</dbReference>
<gene>
    <name evidence="1" type="ORF">RJN63_27100</name>
</gene>
<proteinExistence type="predicted"/>
<name>A0AAE4K957_9BURK</name>
<evidence type="ECO:0000313" key="1">
    <source>
        <dbReference type="EMBL" id="MDT0340527.1"/>
    </source>
</evidence>
<reference evidence="1" key="1">
    <citation type="submission" date="2023-02" db="EMBL/GenBank/DDBJ databases">
        <title>Description of Herbaspirillum huttiense subsp. nephrolepsisexaltata and Herbaspirillum huttiense subsp. lycopersicon.</title>
        <authorList>
            <person name="Poudel M."/>
            <person name="Sharma A."/>
            <person name="Goss E."/>
            <person name="Tapia J.H."/>
            <person name="Harmon C.M."/>
            <person name="Jones J.B."/>
        </authorList>
    </citation>
    <scope>NUCLEOTIDE SEQUENCE</scope>
    <source>
        <strain evidence="1">NC40101</strain>
    </source>
</reference>